<comment type="caution">
    <text evidence="1">The sequence shown here is derived from an EMBL/GenBank/DDBJ whole genome shotgun (WGS) entry which is preliminary data.</text>
</comment>
<organism evidence="1 2">
    <name type="scientific">Macrophomina phaseolina</name>
    <dbReference type="NCBI Taxonomy" id="35725"/>
    <lineage>
        <taxon>Eukaryota</taxon>
        <taxon>Fungi</taxon>
        <taxon>Dikarya</taxon>
        <taxon>Ascomycota</taxon>
        <taxon>Pezizomycotina</taxon>
        <taxon>Dothideomycetes</taxon>
        <taxon>Dothideomycetes incertae sedis</taxon>
        <taxon>Botryosphaeriales</taxon>
        <taxon>Botryosphaeriaceae</taxon>
        <taxon>Macrophomina</taxon>
    </lineage>
</organism>
<reference evidence="1 2" key="1">
    <citation type="journal article" date="2021" name="Nat. Commun.">
        <title>Genetic determinants of endophytism in the Arabidopsis root mycobiome.</title>
        <authorList>
            <person name="Mesny F."/>
            <person name="Miyauchi S."/>
            <person name="Thiergart T."/>
            <person name="Pickel B."/>
            <person name="Atanasova L."/>
            <person name="Karlsson M."/>
            <person name="Huettel B."/>
            <person name="Barry K.W."/>
            <person name="Haridas S."/>
            <person name="Chen C."/>
            <person name="Bauer D."/>
            <person name="Andreopoulos W."/>
            <person name="Pangilinan J."/>
            <person name="LaButti K."/>
            <person name="Riley R."/>
            <person name="Lipzen A."/>
            <person name="Clum A."/>
            <person name="Drula E."/>
            <person name="Henrissat B."/>
            <person name="Kohler A."/>
            <person name="Grigoriev I.V."/>
            <person name="Martin F.M."/>
            <person name="Hacquard S."/>
        </authorList>
    </citation>
    <scope>NUCLEOTIDE SEQUENCE [LARGE SCALE GENOMIC DNA]</scope>
    <source>
        <strain evidence="1 2">MPI-SDFR-AT-0080</strain>
    </source>
</reference>
<evidence type="ECO:0000313" key="2">
    <source>
        <dbReference type="Proteomes" id="UP000774617"/>
    </source>
</evidence>
<protein>
    <submittedName>
        <fullName evidence="1">Uncharacterized protein</fullName>
    </submittedName>
</protein>
<keyword evidence="2" id="KW-1185">Reference proteome</keyword>
<sequence>SCLIQCRTNHNFLREFLYQLRKEESGQCECGQGMETVRHVLLVYPKWQQARSELASILGKRWGDASHMLGGWSRKE</sequence>
<dbReference type="Proteomes" id="UP000774617">
    <property type="component" value="Unassembled WGS sequence"/>
</dbReference>
<feature type="non-terminal residue" evidence="1">
    <location>
        <position position="76"/>
    </location>
</feature>
<evidence type="ECO:0000313" key="1">
    <source>
        <dbReference type="EMBL" id="KAH7009050.1"/>
    </source>
</evidence>
<gene>
    <name evidence="1" type="ORF">B0J12DRAFT_551665</name>
</gene>
<dbReference type="EMBL" id="JAGTJR010000119">
    <property type="protein sequence ID" value="KAH7009050.1"/>
    <property type="molecule type" value="Genomic_DNA"/>
</dbReference>
<feature type="non-terminal residue" evidence="1">
    <location>
        <position position="1"/>
    </location>
</feature>
<proteinExistence type="predicted"/>
<name>A0ABQ8FPQ6_9PEZI</name>
<accession>A0ABQ8FPQ6</accession>